<evidence type="ECO:0000313" key="2">
    <source>
        <dbReference type="EMBL" id="KAG8099811.1"/>
    </source>
</evidence>
<protein>
    <submittedName>
        <fullName evidence="2">Uncharacterized protein</fullName>
    </submittedName>
</protein>
<evidence type="ECO:0000256" key="1">
    <source>
        <dbReference type="SAM" id="MobiDB-lite"/>
    </source>
</evidence>
<proteinExistence type="predicted"/>
<reference evidence="2" key="2">
    <citation type="submission" date="2021-02" db="EMBL/GenBank/DDBJ databases">
        <authorList>
            <person name="Kimball J.A."/>
            <person name="Haas M.W."/>
            <person name="Macchietto M."/>
            <person name="Kono T."/>
            <person name="Duquette J."/>
            <person name="Shao M."/>
        </authorList>
    </citation>
    <scope>NUCLEOTIDE SEQUENCE</scope>
    <source>
        <tissue evidence="2">Fresh leaf tissue</tissue>
    </source>
</reference>
<keyword evidence="3" id="KW-1185">Reference proteome</keyword>
<sequence length="101" mass="10686">MCSRFRPALTPNAPAVVPRARPMPQLLPRAPVSSRTGLRAHAGQRGRRAGVATGAGTRDDNEGVGGRHGGMRRATVGVRGRCERLGSADGRSNQIDVTWFG</sequence>
<dbReference type="AlphaFoldDB" id="A0A8J5WXQ6"/>
<reference evidence="2" key="1">
    <citation type="journal article" date="2021" name="bioRxiv">
        <title>Whole Genome Assembly and Annotation of Northern Wild Rice, Zizania palustris L., Supports a Whole Genome Duplication in the Zizania Genus.</title>
        <authorList>
            <person name="Haas M."/>
            <person name="Kono T."/>
            <person name="Macchietto M."/>
            <person name="Millas R."/>
            <person name="McGilp L."/>
            <person name="Shao M."/>
            <person name="Duquette J."/>
            <person name="Hirsch C.N."/>
            <person name="Kimball J."/>
        </authorList>
    </citation>
    <scope>NUCLEOTIDE SEQUENCE</scope>
    <source>
        <tissue evidence="2">Fresh leaf tissue</tissue>
    </source>
</reference>
<feature type="region of interest" description="Disordered" evidence="1">
    <location>
        <begin position="1"/>
        <end position="75"/>
    </location>
</feature>
<dbReference type="Proteomes" id="UP000729402">
    <property type="component" value="Unassembled WGS sequence"/>
</dbReference>
<accession>A0A8J5WXQ6</accession>
<gene>
    <name evidence="2" type="ORF">GUJ93_ZPchr0013g35534</name>
</gene>
<name>A0A8J5WXQ6_ZIZPA</name>
<evidence type="ECO:0000313" key="3">
    <source>
        <dbReference type="Proteomes" id="UP000729402"/>
    </source>
</evidence>
<dbReference type="EMBL" id="JAAALK010000079">
    <property type="protein sequence ID" value="KAG8099811.1"/>
    <property type="molecule type" value="Genomic_DNA"/>
</dbReference>
<comment type="caution">
    <text evidence="2">The sequence shown here is derived from an EMBL/GenBank/DDBJ whole genome shotgun (WGS) entry which is preliminary data.</text>
</comment>
<feature type="compositionally biased region" description="Low complexity" evidence="1">
    <location>
        <begin position="13"/>
        <end position="22"/>
    </location>
</feature>
<organism evidence="2 3">
    <name type="scientific">Zizania palustris</name>
    <name type="common">Northern wild rice</name>
    <dbReference type="NCBI Taxonomy" id="103762"/>
    <lineage>
        <taxon>Eukaryota</taxon>
        <taxon>Viridiplantae</taxon>
        <taxon>Streptophyta</taxon>
        <taxon>Embryophyta</taxon>
        <taxon>Tracheophyta</taxon>
        <taxon>Spermatophyta</taxon>
        <taxon>Magnoliopsida</taxon>
        <taxon>Liliopsida</taxon>
        <taxon>Poales</taxon>
        <taxon>Poaceae</taxon>
        <taxon>BOP clade</taxon>
        <taxon>Oryzoideae</taxon>
        <taxon>Oryzeae</taxon>
        <taxon>Zizaniinae</taxon>
        <taxon>Zizania</taxon>
    </lineage>
</organism>